<evidence type="ECO:0000313" key="1">
    <source>
        <dbReference type="EMBL" id="AWH89442.1"/>
    </source>
</evidence>
<dbReference type="KEGG" id="lpv:HYN51_13305"/>
<dbReference type="OrthoDB" id="6475550at2"/>
<proteinExistence type="predicted"/>
<sequence>MNNIDFPTNATPEEMAKEISGLKAILTLMLITMGQADAGKVILKMERLIAEHPDMAEAEAFKGIVQQMRQAYRQEKC</sequence>
<dbReference type="AlphaFoldDB" id="A0A2Y9U0V4"/>
<name>A0A2Y9U0V4_9GAMM</name>
<reference evidence="1 2" key="1">
    <citation type="journal article" date="2019" name="Int. J. Syst. Evol. Microbiol.">
        <title>Limnobaculum parvum gen. nov., sp. nov., isolated from a freshwater lake.</title>
        <authorList>
            <person name="Baek C."/>
            <person name="Shin S.K."/>
            <person name="Yi H."/>
        </authorList>
    </citation>
    <scope>NUCLEOTIDE SEQUENCE [LARGE SCALE GENOMIC DNA]</scope>
    <source>
        <strain evidence="1 2">HYN0051</strain>
    </source>
</reference>
<dbReference type="InterPro" id="IPR019705">
    <property type="entry name" value="DUF2594"/>
</dbReference>
<dbReference type="Proteomes" id="UP000244908">
    <property type="component" value="Chromosome"/>
</dbReference>
<organism evidence="1 2">
    <name type="scientific">Limnobaculum parvum</name>
    <dbReference type="NCBI Taxonomy" id="2172103"/>
    <lineage>
        <taxon>Bacteria</taxon>
        <taxon>Pseudomonadati</taxon>
        <taxon>Pseudomonadota</taxon>
        <taxon>Gammaproteobacteria</taxon>
        <taxon>Enterobacterales</taxon>
        <taxon>Budviciaceae</taxon>
        <taxon>Limnobaculum</taxon>
    </lineage>
</organism>
<gene>
    <name evidence="1" type="ORF">HYN51_13305</name>
</gene>
<protein>
    <submittedName>
        <fullName evidence="1">DUF2594 family protein</fullName>
    </submittedName>
</protein>
<dbReference type="EMBL" id="CP029185">
    <property type="protein sequence ID" value="AWH89442.1"/>
    <property type="molecule type" value="Genomic_DNA"/>
</dbReference>
<dbReference type="RefSeq" id="WP_108901486.1">
    <property type="nucleotide sequence ID" value="NZ_CP029185.2"/>
</dbReference>
<dbReference type="NCBIfam" id="NF007904">
    <property type="entry name" value="PRK10613.1"/>
    <property type="match status" value="1"/>
</dbReference>
<keyword evidence="2" id="KW-1185">Reference proteome</keyword>
<accession>A0A2Y9U0V4</accession>
<dbReference type="Pfam" id="PF10769">
    <property type="entry name" value="DUF2594"/>
    <property type="match status" value="1"/>
</dbReference>
<evidence type="ECO:0000313" key="2">
    <source>
        <dbReference type="Proteomes" id="UP000244908"/>
    </source>
</evidence>